<dbReference type="PANTHER" id="PTHR24043">
    <property type="entry name" value="SCAVENGER RECEPTOR CLASS F"/>
    <property type="match status" value="1"/>
</dbReference>
<feature type="domain" description="EGF-like" evidence="3">
    <location>
        <begin position="679"/>
        <end position="711"/>
    </location>
</feature>
<feature type="domain" description="EGF-like" evidence="3">
    <location>
        <begin position="425"/>
        <end position="454"/>
    </location>
</feature>
<keyword evidence="2" id="KW-1133">Transmembrane helix</keyword>
<protein>
    <submittedName>
        <fullName evidence="4">Stabilin-2-like isoform X2</fullName>
    </submittedName>
</protein>
<dbReference type="AlphaFoldDB" id="A0AAD8EWF1"/>
<reference evidence="4" key="2">
    <citation type="submission" date="2023-04" db="EMBL/GenBank/DDBJ databases">
        <authorList>
            <person name="Bu L."/>
            <person name="Lu L."/>
            <person name="Laidemitt M.R."/>
            <person name="Zhang S.M."/>
            <person name="Mutuku M."/>
            <person name="Mkoji G."/>
            <person name="Steinauer M."/>
            <person name="Loker E.S."/>
        </authorList>
    </citation>
    <scope>NUCLEOTIDE SEQUENCE</scope>
    <source>
        <strain evidence="4">KasaAsao</strain>
        <tissue evidence="4">Whole Snail</tissue>
    </source>
</reference>
<keyword evidence="1" id="KW-0245">EGF-like domain</keyword>
<dbReference type="GO" id="GO:0005044">
    <property type="term" value="F:scavenger receptor activity"/>
    <property type="evidence" value="ECO:0007669"/>
    <property type="project" value="InterPro"/>
</dbReference>
<proteinExistence type="predicted"/>
<reference evidence="4" key="1">
    <citation type="journal article" date="2023" name="PLoS Negl. Trop. Dis.">
        <title>A genome sequence for Biomphalaria pfeifferi, the major vector snail for the human-infecting parasite Schistosoma mansoni.</title>
        <authorList>
            <person name="Bu L."/>
            <person name="Lu L."/>
            <person name="Laidemitt M.R."/>
            <person name="Zhang S.M."/>
            <person name="Mutuku M."/>
            <person name="Mkoji G."/>
            <person name="Steinauer M."/>
            <person name="Loker E.S."/>
        </authorList>
    </citation>
    <scope>NUCLEOTIDE SEQUENCE</scope>
    <source>
        <strain evidence="4">KasaAsao</strain>
    </source>
</reference>
<dbReference type="SUPFAM" id="SSF49785">
    <property type="entry name" value="Galactose-binding domain-like"/>
    <property type="match status" value="1"/>
</dbReference>
<accession>A0AAD8EWF1</accession>
<dbReference type="InterPro" id="IPR042635">
    <property type="entry name" value="MEGF10/SREC1/2-like"/>
</dbReference>
<gene>
    <name evidence="4" type="ORF">Bpfe_028980</name>
</gene>
<keyword evidence="2" id="KW-0472">Membrane</keyword>
<dbReference type="Gene3D" id="2.60.120.260">
    <property type="entry name" value="Galactose-binding domain-like"/>
    <property type="match status" value="1"/>
</dbReference>
<evidence type="ECO:0000313" key="4">
    <source>
        <dbReference type="EMBL" id="KAK0041616.1"/>
    </source>
</evidence>
<comment type="caution">
    <text evidence="4">The sequence shown here is derived from an EMBL/GenBank/DDBJ whole genome shotgun (WGS) entry which is preliminary data.</text>
</comment>
<organism evidence="4 5">
    <name type="scientific">Biomphalaria pfeifferi</name>
    <name type="common">Bloodfluke planorb</name>
    <name type="synonym">Freshwater snail</name>
    <dbReference type="NCBI Taxonomy" id="112525"/>
    <lineage>
        <taxon>Eukaryota</taxon>
        <taxon>Metazoa</taxon>
        <taxon>Spiralia</taxon>
        <taxon>Lophotrochozoa</taxon>
        <taxon>Mollusca</taxon>
        <taxon>Gastropoda</taxon>
        <taxon>Heterobranchia</taxon>
        <taxon>Euthyneura</taxon>
        <taxon>Panpulmonata</taxon>
        <taxon>Hygrophila</taxon>
        <taxon>Lymnaeoidea</taxon>
        <taxon>Planorbidae</taxon>
        <taxon>Biomphalaria</taxon>
    </lineage>
</organism>
<evidence type="ECO:0000313" key="5">
    <source>
        <dbReference type="Proteomes" id="UP001233172"/>
    </source>
</evidence>
<feature type="domain" description="EGF-like" evidence="3">
    <location>
        <begin position="611"/>
        <end position="643"/>
    </location>
</feature>
<sequence length="825" mass="90200">MAPQSWTLPLSGSHTSWDVPLSGPHTSWTLPLSGPHTSWDVPLSGSHTSWEVPLRELHTSWTIPLNESQTSWDVPLSRMVHLLLGRLETWTVSFMSLLCVSAKEFRTDCSRDWFGPNCQFKCRCSTGCSDTGECTSKGVCMNGYFGHLCQYRDLTNELDQKEREITDNNDMTCLKDGRESVTLLMSPGPFSFFRAIVNRSDPEKVDSISFELTTDLNTSMTCGKDGLAYKTEPLIKYFHCPTQVSVSHLVLKGSGVPYLCTVNIGGGRNLALKENYTYSSVYADVTGAGGNDGEIPSNGLFSPATCFHASWTSQISFYQVNFHVPVLINYFVVMSRPETVYSSRLNHFELVTYDDDNKTVMHYTEPTDEDKPGSLVYKVTHQGNNVPIRSFRLQKNHSSIVIQFCEVEAYGDCPPGIQELDCEEECSVKCANQKCEASGRCIDCPPGFYGDQCESECLSGTYGPGCKEQCVNCSNDTCDKMTGDCDKCKDGHWDKDCKKVCPPYCVKDVCDQFTSECSNGCSAGYFGPYCEFECQLGYFGPDCMSPCSRTCPKSCDRMEGQCLIMQCPKGTYGEICENNCDKNCLNSECFKENGSCVACVKGFYYADCSQECHTNCRNNTTCHQVEGTCPDGCMAGYFGDKCTIECSKTCAGSGTCDSIDGHCSEGCKTGFYGFDCLQACSSNCIGGATCDEKTGSCLHGCVDGFFGADCKVVCPVNCGGNKSCDLRTQRCTQGCNFGYGGDTCNKSCSHCLEELCNQQSLTCQKGCKEGVAAIGCTAAASKSANTDEFSSSSFYIVIPLFLIIAVAALLALLREKKTSPITAVE</sequence>
<dbReference type="InterPro" id="IPR000742">
    <property type="entry name" value="EGF"/>
</dbReference>
<feature type="domain" description="EGF-like" evidence="3">
    <location>
        <begin position="509"/>
        <end position="544"/>
    </location>
</feature>
<dbReference type="Gene3D" id="2.170.300.10">
    <property type="entry name" value="Tie2 ligand-binding domain superfamily"/>
    <property type="match status" value="1"/>
</dbReference>
<evidence type="ECO:0000256" key="2">
    <source>
        <dbReference type="SAM" id="Phobius"/>
    </source>
</evidence>
<dbReference type="EMBL" id="JASAOG010000268">
    <property type="protein sequence ID" value="KAK0041616.1"/>
    <property type="molecule type" value="Genomic_DNA"/>
</dbReference>
<feature type="domain" description="EGF-like" evidence="3">
    <location>
        <begin position="546"/>
        <end position="577"/>
    </location>
</feature>
<dbReference type="InterPro" id="IPR008979">
    <property type="entry name" value="Galactose-bd-like_sf"/>
</dbReference>
<evidence type="ECO:0000259" key="3">
    <source>
        <dbReference type="SMART" id="SM00181"/>
    </source>
</evidence>
<keyword evidence="2" id="KW-0812">Transmembrane</keyword>
<feature type="transmembrane region" description="Helical" evidence="2">
    <location>
        <begin position="794"/>
        <end position="813"/>
    </location>
</feature>
<evidence type="ECO:0000256" key="1">
    <source>
        <dbReference type="ARBA" id="ARBA00022536"/>
    </source>
</evidence>
<feature type="domain" description="EGF-like" evidence="3">
    <location>
        <begin position="456"/>
        <end position="498"/>
    </location>
</feature>
<dbReference type="SMART" id="SM00181">
    <property type="entry name" value="EGF"/>
    <property type="match status" value="8"/>
</dbReference>
<feature type="domain" description="EGF-like" evidence="3">
    <location>
        <begin position="645"/>
        <end position="677"/>
    </location>
</feature>
<dbReference type="Proteomes" id="UP001233172">
    <property type="component" value="Unassembled WGS sequence"/>
</dbReference>
<feature type="domain" description="EGF-like" evidence="3">
    <location>
        <begin position="579"/>
        <end position="609"/>
    </location>
</feature>
<keyword evidence="5" id="KW-1185">Reference proteome</keyword>
<name>A0AAD8EWF1_BIOPF</name>
<dbReference type="PANTHER" id="PTHR24043:SF8">
    <property type="entry name" value="EGF-LIKE DOMAIN-CONTAINING PROTEIN"/>
    <property type="match status" value="1"/>
</dbReference>